<dbReference type="SUPFAM" id="SSF140736">
    <property type="entry name" value="Rv1873-like"/>
    <property type="match status" value="1"/>
</dbReference>
<dbReference type="AlphaFoldDB" id="F0M2L0"/>
<organism evidence="1 2">
    <name type="scientific">Pseudarthrobacter phenanthrenivorans (strain DSM 18606 / JCM 16027 / LMG 23796 / Sphe3)</name>
    <name type="common">Arthrobacter phenanthrenivorans</name>
    <dbReference type="NCBI Taxonomy" id="930171"/>
    <lineage>
        <taxon>Bacteria</taxon>
        <taxon>Bacillati</taxon>
        <taxon>Actinomycetota</taxon>
        <taxon>Actinomycetes</taxon>
        <taxon>Micrococcales</taxon>
        <taxon>Micrococcaceae</taxon>
        <taxon>Pseudarthrobacter</taxon>
    </lineage>
</organism>
<dbReference type="EMBL" id="CP002379">
    <property type="protein sequence ID" value="ADX73220.1"/>
    <property type="molecule type" value="Genomic_DNA"/>
</dbReference>
<dbReference type="RefSeq" id="WP_013601146.1">
    <property type="nucleotide sequence ID" value="NC_015145.1"/>
</dbReference>
<dbReference type="OrthoDB" id="9801870at2"/>
<dbReference type="KEGG" id="apn:Asphe3_20650"/>
<evidence type="ECO:0000313" key="1">
    <source>
        <dbReference type="EMBL" id="ADX73220.1"/>
    </source>
</evidence>
<proteinExistence type="predicted"/>
<dbReference type="Gene3D" id="1.25.40.380">
    <property type="entry name" value="Protein of unknown function DUF1810"/>
    <property type="match status" value="1"/>
</dbReference>
<dbReference type="eggNOG" id="COG5579">
    <property type="taxonomic scope" value="Bacteria"/>
</dbReference>
<sequence>MNDPYDLERFVTAQDSGGTGEGGTYAQALAELQLGKKTGHWMWFIFPQLAGLGQSPTSRKFAITSLDEARAYLDHEVLGPRLLECCQALTNHAGRTAQEILGGVDARKLHSSMTLFLRAAPGETVFKTILAQFFDGQPDEATDALLAQQDAD</sequence>
<dbReference type="PIRSF" id="PIRSF008546">
    <property type="entry name" value="UCP008546"/>
    <property type="match status" value="1"/>
</dbReference>
<reference evidence="1 2" key="1">
    <citation type="journal article" date="2011" name="Stand. Genomic Sci.">
        <title>Complete genome sequence of Arthrobacter phenanthrenivorans type strain (Sphe3).</title>
        <authorList>
            <person name="Kallimanis A."/>
            <person name="Labutti K.M."/>
            <person name="Lapidus A."/>
            <person name="Clum A."/>
            <person name="Lykidis A."/>
            <person name="Mavromatis K."/>
            <person name="Pagani I."/>
            <person name="Liolios K."/>
            <person name="Ivanova N."/>
            <person name="Goodwin L."/>
            <person name="Pitluck S."/>
            <person name="Chen A."/>
            <person name="Palaniappan K."/>
            <person name="Markowitz V."/>
            <person name="Bristow J."/>
            <person name="Velentzas A.D."/>
            <person name="Perisynakis A."/>
            <person name="Ouzounis C.C."/>
            <person name="Kyrpides N.C."/>
            <person name="Koukkou A.I."/>
            <person name="Drainas C."/>
        </authorList>
    </citation>
    <scope>NUCLEOTIDE SEQUENCE [LARGE SCALE GENOMIC DNA]</scope>
    <source>
        <strain evidence="2">DSM 18606 / JCM 16027 / LMG 23796 / Sphe3</strain>
    </source>
</reference>
<evidence type="ECO:0000313" key="2">
    <source>
        <dbReference type="Proteomes" id="UP000008639"/>
    </source>
</evidence>
<protein>
    <submittedName>
        <fullName evidence="1">Uncharacterized conserved protein</fullName>
    </submittedName>
</protein>
<dbReference type="STRING" id="930171.Asphe3_20650"/>
<dbReference type="InterPro" id="IPR014937">
    <property type="entry name" value="DUF1810"/>
</dbReference>
<dbReference type="Pfam" id="PF08837">
    <property type="entry name" value="DUF1810"/>
    <property type="match status" value="1"/>
</dbReference>
<dbReference type="HOGENOM" id="CLU_124534_0_0_11"/>
<name>F0M2L0_PSEPM</name>
<gene>
    <name evidence="1" type="ordered locus">Asphe3_20650</name>
</gene>
<dbReference type="InterPro" id="IPR036287">
    <property type="entry name" value="Rv1873-like_sf"/>
</dbReference>
<accession>F0M2L0</accession>
<dbReference type="Proteomes" id="UP000008639">
    <property type="component" value="Chromosome"/>
</dbReference>